<proteinExistence type="predicted"/>
<evidence type="ECO:0000259" key="1">
    <source>
        <dbReference type="Pfam" id="PF02498"/>
    </source>
</evidence>
<sequence>MAFKKALAQAAPPNLSVQDGAIEQLVAAFEDAGRSDENGTPFWSARDLARLLEYSDYRNFSNIVEKAKSACTNSGQEVPDHFVDVTDMIEIGKGAEREVDDIRLTRYACYLTAQNGDPRKKSVAFAQTYFAIQTRRQEIIDDESSQYVPLSEDQKRVLLREEIKEHNKNLASAAKGAGVIEPRDYAIFQTHGYKGLYGGLDRAGIQRKKGLNAQQPILDHMGSTELAANLFRATQTEEKLRRDNVKGKIAANTTHYDVGRTVRKAIAELGGTMPENLPPAEDIAKVGRRLKSGITSPPKKLK</sequence>
<dbReference type="Proteomes" id="UP000251075">
    <property type="component" value="Unassembled WGS sequence"/>
</dbReference>
<evidence type="ECO:0000313" key="3">
    <source>
        <dbReference type="Proteomes" id="UP000251075"/>
    </source>
</evidence>
<dbReference type="Pfam" id="PF02498">
    <property type="entry name" value="Bro-N"/>
    <property type="match status" value="1"/>
</dbReference>
<evidence type="ECO:0000313" key="2">
    <source>
        <dbReference type="EMBL" id="RAU23785.1"/>
    </source>
</evidence>
<accession>A0A364P3U4</accession>
<reference evidence="2 3" key="1">
    <citation type="submission" date="2017-11" db="EMBL/GenBank/DDBJ databases">
        <title>Draft genome sequence of magnetotactic bacterium Magnetospirillum kuznetsovii LBB-42.</title>
        <authorList>
            <person name="Grouzdev D.S."/>
            <person name="Rysina M.S."/>
            <person name="Baslerov R.V."/>
            <person name="Koziaeva V."/>
        </authorList>
    </citation>
    <scope>NUCLEOTIDE SEQUENCE [LARGE SCALE GENOMIC DNA]</scope>
    <source>
        <strain evidence="2 3">LBB-42</strain>
    </source>
</reference>
<keyword evidence="3" id="KW-1185">Reference proteome</keyword>
<dbReference type="NCBIfam" id="NF008573">
    <property type="entry name" value="PRK11525.1"/>
    <property type="match status" value="1"/>
</dbReference>
<dbReference type="EMBL" id="PGTO01000001">
    <property type="protein sequence ID" value="RAU23785.1"/>
    <property type="molecule type" value="Genomic_DNA"/>
</dbReference>
<dbReference type="InterPro" id="IPR003497">
    <property type="entry name" value="BRO_N_domain"/>
</dbReference>
<name>A0A364P3U4_9PROT</name>
<protein>
    <submittedName>
        <fullName evidence="2">DNA damage-inducible protein D</fullName>
    </submittedName>
</protein>
<feature type="domain" description="Bro-N" evidence="1">
    <location>
        <begin position="36"/>
        <end position="126"/>
    </location>
</feature>
<comment type="caution">
    <text evidence="2">The sequence shown here is derived from an EMBL/GenBank/DDBJ whole genome shotgun (WGS) entry which is preliminary data.</text>
</comment>
<dbReference type="AlphaFoldDB" id="A0A364P3U4"/>
<organism evidence="2 3">
    <name type="scientific">Paramagnetospirillum kuznetsovii</name>
    <dbReference type="NCBI Taxonomy" id="2053833"/>
    <lineage>
        <taxon>Bacteria</taxon>
        <taxon>Pseudomonadati</taxon>
        <taxon>Pseudomonadota</taxon>
        <taxon>Alphaproteobacteria</taxon>
        <taxon>Rhodospirillales</taxon>
        <taxon>Magnetospirillaceae</taxon>
        <taxon>Paramagnetospirillum</taxon>
    </lineage>
</organism>
<dbReference type="OrthoDB" id="9803893at2"/>
<gene>
    <name evidence="2" type="ORF">CU669_01460</name>
</gene>